<gene>
    <name evidence="2" type="ordered locus">Os08g0421825</name>
    <name evidence="2" type="ORF">OSNPB_080421825</name>
</gene>
<dbReference type="EMBL" id="AP014964">
    <property type="protein sequence ID" value="BAT05474.1"/>
    <property type="molecule type" value="Genomic_DNA"/>
</dbReference>
<dbReference type="AlphaFoldDB" id="A0A0N7KPV5"/>
<keyword evidence="3" id="KW-1185">Reference proteome</keyword>
<dbReference type="Proteomes" id="UP000059680">
    <property type="component" value="Chromosome 8"/>
</dbReference>
<accession>A0A0N7KPV5</accession>
<reference evidence="2 3" key="2">
    <citation type="journal article" date="2013" name="Plant Cell Physiol.">
        <title>Rice Annotation Project Database (RAP-DB): an integrative and interactive database for rice genomics.</title>
        <authorList>
            <person name="Sakai H."/>
            <person name="Lee S.S."/>
            <person name="Tanaka T."/>
            <person name="Numa H."/>
            <person name="Kim J."/>
            <person name="Kawahara Y."/>
            <person name="Wakimoto H."/>
            <person name="Yang C.C."/>
            <person name="Iwamoto M."/>
            <person name="Abe T."/>
            <person name="Yamada Y."/>
            <person name="Muto A."/>
            <person name="Inokuchi H."/>
            <person name="Ikemura T."/>
            <person name="Matsumoto T."/>
            <person name="Sasaki T."/>
            <person name="Itoh T."/>
        </authorList>
    </citation>
    <scope>NUCLEOTIDE SEQUENCE [LARGE SCALE GENOMIC DNA]</scope>
    <source>
        <strain evidence="3">cv. Nipponbare</strain>
    </source>
</reference>
<organism evidence="2 3">
    <name type="scientific">Oryza sativa subsp. japonica</name>
    <name type="common">Rice</name>
    <dbReference type="NCBI Taxonomy" id="39947"/>
    <lineage>
        <taxon>Eukaryota</taxon>
        <taxon>Viridiplantae</taxon>
        <taxon>Streptophyta</taxon>
        <taxon>Embryophyta</taxon>
        <taxon>Tracheophyta</taxon>
        <taxon>Spermatophyta</taxon>
        <taxon>Magnoliopsida</taxon>
        <taxon>Liliopsida</taxon>
        <taxon>Poales</taxon>
        <taxon>Poaceae</taxon>
        <taxon>BOP clade</taxon>
        <taxon>Oryzoideae</taxon>
        <taxon>Oryzeae</taxon>
        <taxon>Oryzinae</taxon>
        <taxon>Oryza</taxon>
        <taxon>Oryza sativa</taxon>
    </lineage>
</organism>
<dbReference type="InParanoid" id="A0A0N7KPV5"/>
<reference evidence="3" key="1">
    <citation type="journal article" date="2005" name="Nature">
        <title>The map-based sequence of the rice genome.</title>
        <authorList>
            <consortium name="International rice genome sequencing project (IRGSP)"/>
            <person name="Matsumoto T."/>
            <person name="Wu J."/>
            <person name="Kanamori H."/>
            <person name="Katayose Y."/>
            <person name="Fujisawa M."/>
            <person name="Namiki N."/>
            <person name="Mizuno H."/>
            <person name="Yamamoto K."/>
            <person name="Antonio B.A."/>
            <person name="Baba T."/>
            <person name="Sakata K."/>
            <person name="Nagamura Y."/>
            <person name="Aoki H."/>
            <person name="Arikawa K."/>
            <person name="Arita K."/>
            <person name="Bito T."/>
            <person name="Chiden Y."/>
            <person name="Fujitsuka N."/>
            <person name="Fukunaka R."/>
            <person name="Hamada M."/>
            <person name="Harada C."/>
            <person name="Hayashi A."/>
            <person name="Hijishita S."/>
            <person name="Honda M."/>
            <person name="Hosokawa S."/>
            <person name="Ichikawa Y."/>
            <person name="Idonuma A."/>
            <person name="Iijima M."/>
            <person name="Ikeda M."/>
            <person name="Ikeno M."/>
            <person name="Ito K."/>
            <person name="Ito S."/>
            <person name="Ito T."/>
            <person name="Ito Y."/>
            <person name="Ito Y."/>
            <person name="Iwabuchi A."/>
            <person name="Kamiya K."/>
            <person name="Karasawa W."/>
            <person name="Kurita K."/>
            <person name="Katagiri S."/>
            <person name="Kikuta A."/>
            <person name="Kobayashi H."/>
            <person name="Kobayashi N."/>
            <person name="Machita K."/>
            <person name="Maehara T."/>
            <person name="Masukawa M."/>
            <person name="Mizubayashi T."/>
            <person name="Mukai Y."/>
            <person name="Nagasaki H."/>
            <person name="Nagata Y."/>
            <person name="Naito S."/>
            <person name="Nakashima M."/>
            <person name="Nakama Y."/>
            <person name="Nakamichi Y."/>
            <person name="Nakamura M."/>
            <person name="Meguro A."/>
            <person name="Negishi M."/>
            <person name="Ohta I."/>
            <person name="Ohta T."/>
            <person name="Okamoto M."/>
            <person name="Ono N."/>
            <person name="Saji S."/>
            <person name="Sakaguchi M."/>
            <person name="Sakai K."/>
            <person name="Shibata M."/>
            <person name="Shimokawa T."/>
            <person name="Song J."/>
            <person name="Takazaki Y."/>
            <person name="Terasawa K."/>
            <person name="Tsugane M."/>
            <person name="Tsuji K."/>
            <person name="Ueda S."/>
            <person name="Waki K."/>
            <person name="Yamagata H."/>
            <person name="Yamamoto M."/>
            <person name="Yamamoto S."/>
            <person name="Yamane H."/>
            <person name="Yoshiki S."/>
            <person name="Yoshihara R."/>
            <person name="Yukawa K."/>
            <person name="Zhong H."/>
            <person name="Yano M."/>
            <person name="Yuan Q."/>
            <person name="Ouyang S."/>
            <person name="Liu J."/>
            <person name="Jones K.M."/>
            <person name="Gansberger K."/>
            <person name="Moffat K."/>
            <person name="Hill J."/>
            <person name="Bera J."/>
            <person name="Fadrosh D."/>
            <person name="Jin S."/>
            <person name="Johri S."/>
            <person name="Kim M."/>
            <person name="Overton L."/>
            <person name="Reardon M."/>
            <person name="Tsitrin T."/>
            <person name="Vuong H."/>
            <person name="Weaver B."/>
            <person name="Ciecko A."/>
            <person name="Tallon L."/>
            <person name="Jackson J."/>
            <person name="Pai G."/>
            <person name="Aken S.V."/>
            <person name="Utterback T."/>
            <person name="Reidmuller S."/>
            <person name="Feldblyum T."/>
            <person name="Hsiao J."/>
            <person name="Zismann V."/>
            <person name="Iobst S."/>
            <person name="de Vazeille A.R."/>
            <person name="Buell C.R."/>
            <person name="Ying K."/>
            <person name="Li Y."/>
            <person name="Lu T."/>
            <person name="Huang Y."/>
            <person name="Zhao Q."/>
            <person name="Feng Q."/>
            <person name="Zhang L."/>
            <person name="Zhu J."/>
            <person name="Weng Q."/>
            <person name="Mu J."/>
            <person name="Lu Y."/>
            <person name="Fan D."/>
            <person name="Liu Y."/>
            <person name="Guan J."/>
            <person name="Zhang Y."/>
            <person name="Yu S."/>
            <person name="Liu X."/>
            <person name="Zhang Y."/>
            <person name="Hong G."/>
            <person name="Han B."/>
            <person name="Choisne N."/>
            <person name="Demange N."/>
            <person name="Orjeda G."/>
            <person name="Samain S."/>
            <person name="Cattolico L."/>
            <person name="Pelletier E."/>
            <person name="Couloux A."/>
            <person name="Segurens B."/>
            <person name="Wincker P."/>
            <person name="D'Hont A."/>
            <person name="Scarpelli C."/>
            <person name="Weissenbach J."/>
            <person name="Salanoubat M."/>
            <person name="Quetier F."/>
            <person name="Yu Y."/>
            <person name="Kim H.R."/>
            <person name="Rambo T."/>
            <person name="Currie J."/>
            <person name="Collura K."/>
            <person name="Luo M."/>
            <person name="Yang T."/>
            <person name="Ammiraju J.S.S."/>
            <person name="Engler F."/>
            <person name="Soderlund C."/>
            <person name="Wing R.A."/>
            <person name="Palmer L.E."/>
            <person name="de la Bastide M."/>
            <person name="Spiegel L."/>
            <person name="Nascimento L."/>
            <person name="Zutavern T."/>
            <person name="O'Shaughnessy A."/>
            <person name="Dike S."/>
            <person name="Dedhia N."/>
            <person name="Preston R."/>
            <person name="Balija V."/>
            <person name="McCombie W.R."/>
            <person name="Chow T."/>
            <person name="Chen H."/>
            <person name="Chung M."/>
            <person name="Chen C."/>
            <person name="Shaw J."/>
            <person name="Wu H."/>
            <person name="Hsiao K."/>
            <person name="Chao Y."/>
            <person name="Chu M."/>
            <person name="Cheng C."/>
            <person name="Hour A."/>
            <person name="Lee P."/>
            <person name="Lin S."/>
            <person name="Lin Y."/>
            <person name="Liou J."/>
            <person name="Liu S."/>
            <person name="Hsing Y."/>
            <person name="Raghuvanshi S."/>
            <person name="Mohanty A."/>
            <person name="Bharti A.K."/>
            <person name="Gaur A."/>
            <person name="Gupta V."/>
            <person name="Kumar D."/>
            <person name="Ravi V."/>
            <person name="Vij S."/>
            <person name="Kapur A."/>
            <person name="Khurana P."/>
            <person name="Khurana P."/>
            <person name="Khurana J.P."/>
            <person name="Tyagi A.K."/>
            <person name="Gaikwad K."/>
            <person name="Singh A."/>
            <person name="Dalal V."/>
            <person name="Srivastava S."/>
            <person name="Dixit A."/>
            <person name="Pal A.K."/>
            <person name="Ghazi I.A."/>
            <person name="Yadav M."/>
            <person name="Pandit A."/>
            <person name="Bhargava A."/>
            <person name="Sureshbabu K."/>
            <person name="Batra K."/>
            <person name="Sharma T.R."/>
            <person name="Mohapatra T."/>
            <person name="Singh N.K."/>
            <person name="Messing J."/>
            <person name="Nelson A.B."/>
            <person name="Fuks G."/>
            <person name="Kavchok S."/>
            <person name="Keizer G."/>
            <person name="Linton E."/>
            <person name="Llaca V."/>
            <person name="Song R."/>
            <person name="Tanyolac B."/>
            <person name="Young S."/>
            <person name="Ho-Il K."/>
            <person name="Hahn J.H."/>
            <person name="Sangsakoo G."/>
            <person name="Vanavichit A."/>
            <person name="de Mattos Luiz.A.T."/>
            <person name="Zimmer P.D."/>
            <person name="Malone G."/>
            <person name="Dellagostin O."/>
            <person name="de Oliveira A.C."/>
            <person name="Bevan M."/>
            <person name="Bancroft I."/>
            <person name="Minx P."/>
            <person name="Cordum H."/>
            <person name="Wilson R."/>
            <person name="Cheng Z."/>
            <person name="Jin W."/>
            <person name="Jiang J."/>
            <person name="Leong S.A."/>
            <person name="Iwama H."/>
            <person name="Gojobori T."/>
            <person name="Itoh T."/>
            <person name="Niimura Y."/>
            <person name="Fujii Y."/>
            <person name="Habara T."/>
            <person name="Sakai H."/>
            <person name="Sato Y."/>
            <person name="Wilson G."/>
            <person name="Kumar K."/>
            <person name="McCouch S."/>
            <person name="Juretic N."/>
            <person name="Hoen D."/>
            <person name="Wright S."/>
            <person name="Bruskiewich R."/>
            <person name="Bureau T."/>
            <person name="Miyao A."/>
            <person name="Hirochika H."/>
            <person name="Nishikawa T."/>
            <person name="Kadowaki K."/>
            <person name="Sugiura M."/>
            <person name="Burr B."/>
            <person name="Sasaki T."/>
        </authorList>
    </citation>
    <scope>NUCLEOTIDE SEQUENCE [LARGE SCALE GENOMIC DNA]</scope>
    <source>
        <strain evidence="3">cv. Nipponbare</strain>
    </source>
</reference>
<sequence length="157" mass="16848">MPLTLRALFMKSGRSRSLSSPRPSTTRSAFRAISLCAPAGARSEMRMRGRSAPAALASPRNRGFPLLMPNNATTQSSSSSERWVSSERMAETVATAPVSISAARPSAHLARLQITMSASRRMGMGSAVVESDAMESRFLAAAGARASLDWFTAERER</sequence>
<reference evidence="2 3" key="3">
    <citation type="journal article" date="2013" name="Rice">
        <title>Improvement of the Oryza sativa Nipponbare reference genome using next generation sequence and optical map data.</title>
        <authorList>
            <person name="Kawahara Y."/>
            <person name="de la Bastide M."/>
            <person name="Hamilton J.P."/>
            <person name="Kanamori H."/>
            <person name="McCombie W.R."/>
            <person name="Ouyang S."/>
            <person name="Schwartz D.C."/>
            <person name="Tanaka T."/>
            <person name="Wu J."/>
            <person name="Zhou S."/>
            <person name="Childs K.L."/>
            <person name="Davidson R.M."/>
            <person name="Lin H."/>
            <person name="Quesada-Ocampo L."/>
            <person name="Vaillancourt B."/>
            <person name="Sakai H."/>
            <person name="Lee S.S."/>
            <person name="Kim J."/>
            <person name="Numa H."/>
            <person name="Itoh T."/>
            <person name="Buell C.R."/>
            <person name="Matsumoto T."/>
        </authorList>
    </citation>
    <scope>NUCLEOTIDE SEQUENCE [LARGE SCALE GENOMIC DNA]</scope>
    <source>
        <strain evidence="3">cv. Nipponbare</strain>
    </source>
</reference>
<dbReference type="Gramene" id="Os08t0421825-01">
    <property type="protein sequence ID" value="Os08t0421825-01"/>
    <property type="gene ID" value="Os08g0421825"/>
</dbReference>
<protein>
    <submittedName>
        <fullName evidence="2">Os08g0421825 protein</fullName>
    </submittedName>
</protein>
<feature type="region of interest" description="Disordered" evidence="1">
    <location>
        <begin position="54"/>
        <end position="83"/>
    </location>
</feature>
<dbReference type="PaxDb" id="39947-A0A0N7KPV5"/>
<evidence type="ECO:0000313" key="3">
    <source>
        <dbReference type="Proteomes" id="UP000059680"/>
    </source>
</evidence>
<proteinExistence type="predicted"/>
<name>A0A0N7KPV5_ORYSJ</name>
<evidence type="ECO:0000313" key="2">
    <source>
        <dbReference type="EMBL" id="BAT05474.1"/>
    </source>
</evidence>
<evidence type="ECO:0000256" key="1">
    <source>
        <dbReference type="SAM" id="MobiDB-lite"/>
    </source>
</evidence>